<keyword evidence="4" id="KW-0378">Hydrolase</keyword>
<proteinExistence type="inferred from homology"/>
<evidence type="ECO:0000256" key="1">
    <source>
        <dbReference type="ARBA" id="ARBA00008857"/>
    </source>
</evidence>
<keyword evidence="7" id="KW-1160">Virus entry into host cell</keyword>
<dbReference type="GO" id="GO:0075713">
    <property type="term" value="P:establishment of integrated proviral latency"/>
    <property type="evidence" value="ECO:0007669"/>
    <property type="project" value="UniProtKB-KW"/>
</dbReference>
<dbReference type="SUPFAM" id="SSF56349">
    <property type="entry name" value="DNA breaking-rejoining enzymes"/>
    <property type="match status" value="1"/>
</dbReference>
<organism evidence="11">
    <name type="scientific">Dulem virus 33</name>
    <dbReference type="NCBI Taxonomy" id="3145751"/>
    <lineage>
        <taxon>Viruses</taxon>
        <taxon>Duplodnaviria</taxon>
        <taxon>Heunggongvirae</taxon>
        <taxon>Uroviricota</taxon>
        <taxon>Caudoviricetes</taxon>
    </lineage>
</organism>
<evidence type="ECO:0000256" key="4">
    <source>
        <dbReference type="ARBA" id="ARBA00022801"/>
    </source>
</evidence>
<protein>
    <recommendedName>
        <fullName evidence="2">Integrase</fullName>
    </recommendedName>
</protein>
<dbReference type="InterPro" id="IPR010998">
    <property type="entry name" value="Integrase_recombinase_N"/>
</dbReference>
<dbReference type="InterPro" id="IPR044068">
    <property type="entry name" value="CB"/>
</dbReference>
<dbReference type="PROSITE" id="PS51900">
    <property type="entry name" value="CB"/>
    <property type="match status" value="1"/>
</dbReference>
<name>A0AAU8B734_9CAUD</name>
<accession>A0AAU8B734</accession>
<evidence type="ECO:0000256" key="5">
    <source>
        <dbReference type="ARBA" id="ARBA00023125"/>
    </source>
</evidence>
<evidence type="ECO:0000259" key="10">
    <source>
        <dbReference type="PROSITE" id="PS51900"/>
    </source>
</evidence>
<evidence type="ECO:0000256" key="7">
    <source>
        <dbReference type="ARBA" id="ARBA00023195"/>
    </source>
</evidence>
<evidence type="ECO:0000259" key="9">
    <source>
        <dbReference type="PROSITE" id="PS51898"/>
    </source>
</evidence>
<dbReference type="InterPro" id="IPR011010">
    <property type="entry name" value="DNA_brk_join_enz"/>
</dbReference>
<dbReference type="PANTHER" id="PTHR30349">
    <property type="entry name" value="PHAGE INTEGRASE-RELATED"/>
    <property type="match status" value="1"/>
</dbReference>
<dbReference type="InterPro" id="IPR002104">
    <property type="entry name" value="Integrase_catalytic"/>
</dbReference>
<evidence type="ECO:0000256" key="2">
    <source>
        <dbReference type="ARBA" id="ARBA00016082"/>
    </source>
</evidence>
<dbReference type="InterPro" id="IPR013762">
    <property type="entry name" value="Integrase-like_cat_sf"/>
</dbReference>
<sequence length="421" mass="47320">MVGSVELRLISCSHYRTFVLISQPFPGENFVRKVQSIGHQKIFPVAEKRSTAGEGQYSAGMLPSFLGGIRVKRANGTGTVVKLSGNRRRPYAVRVSGRDENNRIIQTTLSYHAKAQEAQAALDKYNQLKAAGTAPAADMLNMTVQQVFDAWKARTYRKLKPQSISSHNAAWNKRVSRYADRKFRSVSLDEWQILLDEAEDEGKSQSTINNIAILIKALYRYAMERDIVGKNYSDYLDVPSVDPIKAKDALTDIQVAQLERMAQDGVPWADTALILCYTGFRISEFLELTRFSYHPENGGYLQGGLKTRAGRARIVPIHPKIKPYILDWIAKGGETIICNDDGTKIRSDKYRDFFTGLMEKIDLPNATPHWCRHTFATRLHAAKVDLITTKWLLGHSTKSDITSHYTHETLSTLIDAIALLA</sequence>
<dbReference type="CDD" id="cd00397">
    <property type="entry name" value="DNA_BRE_C"/>
    <property type="match status" value="1"/>
</dbReference>
<dbReference type="GO" id="GO:0016740">
    <property type="term" value="F:transferase activity"/>
    <property type="evidence" value="ECO:0007669"/>
    <property type="project" value="UniProtKB-KW"/>
</dbReference>
<comment type="similarity">
    <text evidence="1">Belongs to the 'phage' integrase family.</text>
</comment>
<keyword evidence="7" id="KW-0229">DNA integration</keyword>
<dbReference type="GO" id="GO:0003677">
    <property type="term" value="F:DNA binding"/>
    <property type="evidence" value="ECO:0007669"/>
    <property type="project" value="UniProtKB-UniRule"/>
</dbReference>
<dbReference type="EMBL" id="PP511792">
    <property type="protein sequence ID" value="XCD07630.1"/>
    <property type="molecule type" value="Genomic_DNA"/>
</dbReference>
<keyword evidence="3" id="KW-0808">Transferase</keyword>
<evidence type="ECO:0000256" key="3">
    <source>
        <dbReference type="ARBA" id="ARBA00022679"/>
    </source>
</evidence>
<dbReference type="GO" id="GO:0015074">
    <property type="term" value="P:DNA integration"/>
    <property type="evidence" value="ECO:0007669"/>
    <property type="project" value="InterPro"/>
</dbReference>
<dbReference type="PROSITE" id="PS51898">
    <property type="entry name" value="TYR_RECOMBINASE"/>
    <property type="match status" value="1"/>
</dbReference>
<evidence type="ECO:0000313" key="11">
    <source>
        <dbReference type="EMBL" id="XCD07630.1"/>
    </source>
</evidence>
<feature type="domain" description="Core-binding (CB)" evidence="10">
    <location>
        <begin position="142"/>
        <end position="223"/>
    </location>
</feature>
<dbReference type="PANTHER" id="PTHR30349:SF41">
    <property type="entry name" value="INTEGRASE_RECOMBINASE PROTEIN MJ0367-RELATED"/>
    <property type="match status" value="1"/>
</dbReference>
<dbReference type="Pfam" id="PF00589">
    <property type="entry name" value="Phage_integrase"/>
    <property type="match status" value="1"/>
</dbReference>
<evidence type="ECO:0000256" key="6">
    <source>
        <dbReference type="ARBA" id="ARBA00023172"/>
    </source>
</evidence>
<dbReference type="GO" id="GO:0006310">
    <property type="term" value="P:DNA recombination"/>
    <property type="evidence" value="ECO:0007669"/>
    <property type="project" value="UniProtKB-KW"/>
</dbReference>
<dbReference type="InterPro" id="IPR050090">
    <property type="entry name" value="Tyrosine_recombinase_XerCD"/>
</dbReference>
<dbReference type="GO" id="GO:0044826">
    <property type="term" value="P:viral genome integration into host DNA"/>
    <property type="evidence" value="ECO:0007669"/>
    <property type="project" value="UniProtKB-KW"/>
</dbReference>
<keyword evidence="5 8" id="KW-0238">DNA-binding</keyword>
<reference evidence="11" key="1">
    <citation type="submission" date="2024-03" db="EMBL/GenBank/DDBJ databases">
        <title>Diverse circular DNA viruses in blood, oral, and fecal samples of captive lemurs.</title>
        <authorList>
            <person name="Paietta E.N."/>
            <person name="Kraberger S."/>
            <person name="Lund M.C."/>
            <person name="Custer J.M."/>
            <person name="Vargas K.M."/>
            <person name="Ehmke E.E."/>
            <person name="Yoder A.D."/>
            <person name="Varsani A."/>
        </authorList>
    </citation>
    <scope>NUCLEOTIDE SEQUENCE</scope>
    <source>
        <strain evidence="11">Duke_28FS_2</strain>
    </source>
</reference>
<dbReference type="Gene3D" id="1.10.443.10">
    <property type="entry name" value="Intergrase catalytic core"/>
    <property type="match status" value="1"/>
</dbReference>
<dbReference type="Gene3D" id="1.10.150.130">
    <property type="match status" value="1"/>
</dbReference>
<keyword evidence="7" id="KW-1179">Viral genome integration</keyword>
<keyword evidence="6" id="KW-0233">DNA recombination</keyword>
<dbReference type="GO" id="GO:0016787">
    <property type="term" value="F:hydrolase activity"/>
    <property type="evidence" value="ECO:0007669"/>
    <property type="project" value="UniProtKB-KW"/>
</dbReference>
<evidence type="ECO:0000256" key="8">
    <source>
        <dbReference type="PROSITE-ProRule" id="PRU01248"/>
    </source>
</evidence>
<feature type="domain" description="Tyr recombinase" evidence="9">
    <location>
        <begin position="245"/>
        <end position="418"/>
    </location>
</feature>